<protein>
    <recommendedName>
        <fullName evidence="5">Ribosomal protein S6</fullName>
    </recommendedName>
</protein>
<evidence type="ECO:0008006" key="5">
    <source>
        <dbReference type="Google" id="ProtNLM"/>
    </source>
</evidence>
<dbReference type="EMBL" id="MU007068">
    <property type="protein sequence ID" value="KAF2425725.1"/>
    <property type="molecule type" value="Genomic_DNA"/>
</dbReference>
<dbReference type="Pfam" id="PF01250">
    <property type="entry name" value="Ribosomal_S6"/>
    <property type="match status" value="2"/>
</dbReference>
<proteinExistence type="inferred from homology"/>
<name>A0A9P4NKW8_9PEZI</name>
<feature type="region of interest" description="Disordered" evidence="2">
    <location>
        <begin position="49"/>
        <end position="77"/>
    </location>
</feature>
<evidence type="ECO:0000256" key="1">
    <source>
        <dbReference type="ARBA" id="ARBA00009512"/>
    </source>
</evidence>
<dbReference type="SUPFAM" id="SSF54995">
    <property type="entry name" value="Ribosomal protein S6"/>
    <property type="match status" value="1"/>
</dbReference>
<gene>
    <name evidence="3" type="ORF">EJ08DRAFT_736671</name>
</gene>
<comment type="caution">
    <text evidence="3">The sequence shown here is derived from an EMBL/GenBank/DDBJ whole genome shotgun (WGS) entry which is preliminary data.</text>
</comment>
<dbReference type="PANTHER" id="PTHR21011">
    <property type="entry name" value="MITOCHONDRIAL 28S RIBOSOMAL PROTEIN S6"/>
    <property type="match status" value="1"/>
</dbReference>
<dbReference type="InterPro" id="IPR035980">
    <property type="entry name" value="Ribosomal_bS6_sf"/>
</dbReference>
<dbReference type="PANTHER" id="PTHR21011:SF1">
    <property type="entry name" value="SMALL RIBOSOMAL SUBUNIT PROTEIN BS6M"/>
    <property type="match status" value="1"/>
</dbReference>
<accession>A0A9P4NKW8</accession>
<dbReference type="GO" id="GO:0005763">
    <property type="term" value="C:mitochondrial small ribosomal subunit"/>
    <property type="evidence" value="ECO:0007669"/>
    <property type="project" value="TreeGrafter"/>
</dbReference>
<dbReference type="GO" id="GO:0003735">
    <property type="term" value="F:structural constituent of ribosome"/>
    <property type="evidence" value="ECO:0007669"/>
    <property type="project" value="InterPro"/>
</dbReference>
<dbReference type="InterPro" id="IPR014717">
    <property type="entry name" value="Transl_elong_EF1B/ribsomal_bS6"/>
</dbReference>
<feature type="compositionally biased region" description="Low complexity" evidence="2">
    <location>
        <begin position="54"/>
        <end position="74"/>
    </location>
</feature>
<dbReference type="OrthoDB" id="10259681at2759"/>
<sequence length="184" mass="19940">MLYELIATVRPRTIAEVKDIAKTAGKLVLSNGGVIRGFTNWGVFALPKPLPNRSGQSNTPQSTPTSPSTSSSSQRAPKHTTGHYFIMRFDSSARAQHLLRKTWNSDPRLLRFSVVKMGDKLEDICDVGGRAEEWAGVEGAEGSAYMGGDDGGRMERGAVNDVLRDNRGSGGIGTEPGRRFAYAR</sequence>
<dbReference type="Proteomes" id="UP000800235">
    <property type="component" value="Unassembled WGS sequence"/>
</dbReference>
<comment type="similarity">
    <text evidence="1">Belongs to the bacterial ribosomal protein bS6 family.</text>
</comment>
<dbReference type="NCBIfam" id="TIGR00166">
    <property type="entry name" value="S6"/>
    <property type="match status" value="1"/>
</dbReference>
<keyword evidence="4" id="KW-1185">Reference proteome</keyword>
<dbReference type="AlphaFoldDB" id="A0A9P4NKW8"/>
<dbReference type="Gene3D" id="3.30.70.60">
    <property type="match status" value="1"/>
</dbReference>
<evidence type="ECO:0000313" key="3">
    <source>
        <dbReference type="EMBL" id="KAF2425725.1"/>
    </source>
</evidence>
<dbReference type="CDD" id="cd15465">
    <property type="entry name" value="bS6_mito"/>
    <property type="match status" value="1"/>
</dbReference>
<evidence type="ECO:0000256" key="2">
    <source>
        <dbReference type="SAM" id="MobiDB-lite"/>
    </source>
</evidence>
<reference evidence="3" key="1">
    <citation type="journal article" date="2020" name="Stud. Mycol.">
        <title>101 Dothideomycetes genomes: a test case for predicting lifestyles and emergence of pathogens.</title>
        <authorList>
            <person name="Haridas S."/>
            <person name="Albert R."/>
            <person name="Binder M."/>
            <person name="Bloem J."/>
            <person name="Labutti K."/>
            <person name="Salamov A."/>
            <person name="Andreopoulos B."/>
            <person name="Baker S."/>
            <person name="Barry K."/>
            <person name="Bills G."/>
            <person name="Bluhm B."/>
            <person name="Cannon C."/>
            <person name="Castanera R."/>
            <person name="Culley D."/>
            <person name="Daum C."/>
            <person name="Ezra D."/>
            <person name="Gonzalez J."/>
            <person name="Henrissat B."/>
            <person name="Kuo A."/>
            <person name="Liang C."/>
            <person name="Lipzen A."/>
            <person name="Lutzoni F."/>
            <person name="Magnuson J."/>
            <person name="Mondo S."/>
            <person name="Nolan M."/>
            <person name="Ohm R."/>
            <person name="Pangilinan J."/>
            <person name="Park H.-J."/>
            <person name="Ramirez L."/>
            <person name="Alfaro M."/>
            <person name="Sun H."/>
            <person name="Tritt A."/>
            <person name="Yoshinaga Y."/>
            <person name="Zwiers L.-H."/>
            <person name="Turgeon B."/>
            <person name="Goodwin S."/>
            <person name="Spatafora J."/>
            <person name="Crous P."/>
            <person name="Grigoriev I."/>
        </authorList>
    </citation>
    <scope>NUCLEOTIDE SEQUENCE</scope>
    <source>
        <strain evidence="3">CBS 130266</strain>
    </source>
</reference>
<dbReference type="InterPro" id="IPR000529">
    <property type="entry name" value="Ribosomal_bS6"/>
</dbReference>
<dbReference type="GO" id="GO:0006412">
    <property type="term" value="P:translation"/>
    <property type="evidence" value="ECO:0007669"/>
    <property type="project" value="InterPro"/>
</dbReference>
<evidence type="ECO:0000313" key="4">
    <source>
        <dbReference type="Proteomes" id="UP000800235"/>
    </source>
</evidence>
<organism evidence="3 4">
    <name type="scientific">Tothia fuscella</name>
    <dbReference type="NCBI Taxonomy" id="1048955"/>
    <lineage>
        <taxon>Eukaryota</taxon>
        <taxon>Fungi</taxon>
        <taxon>Dikarya</taxon>
        <taxon>Ascomycota</taxon>
        <taxon>Pezizomycotina</taxon>
        <taxon>Dothideomycetes</taxon>
        <taxon>Pleosporomycetidae</taxon>
        <taxon>Venturiales</taxon>
        <taxon>Cylindrosympodiaceae</taxon>
        <taxon>Tothia</taxon>
    </lineage>
</organism>
<dbReference type="GO" id="GO:0070181">
    <property type="term" value="F:small ribosomal subunit rRNA binding"/>
    <property type="evidence" value="ECO:0007669"/>
    <property type="project" value="TreeGrafter"/>
</dbReference>